<protein>
    <recommendedName>
        <fullName evidence="5">Ribosome maturation factor RimM</fullName>
    </recommendedName>
</protein>
<dbReference type="STRING" id="1778264.PMARG_ME00293"/>
<dbReference type="SUPFAM" id="SSF50346">
    <property type="entry name" value="PRC-barrel domain"/>
    <property type="match status" value="1"/>
</dbReference>
<evidence type="ECO:0000313" key="9">
    <source>
        <dbReference type="Proteomes" id="UP000095697"/>
    </source>
</evidence>
<dbReference type="PATRIC" id="fig|1778264.3.peg.262"/>
<keyword evidence="4 5" id="KW-0143">Chaperone</keyword>
<dbReference type="InterPro" id="IPR056792">
    <property type="entry name" value="PRC_RimM"/>
</dbReference>
<organism evidence="8 9">
    <name type="scientific">Candidatus Mikella endobia</name>
    <dbReference type="NCBI Taxonomy" id="1778264"/>
    <lineage>
        <taxon>Bacteria</taxon>
        <taxon>Pseudomonadati</taxon>
        <taxon>Pseudomonadota</taxon>
        <taxon>Gammaproteobacteria</taxon>
        <taxon>Enterobacterales</taxon>
        <taxon>Enterobacteriaceae</taxon>
        <taxon>Candidatus Mikella</taxon>
    </lineage>
</organism>
<evidence type="ECO:0000256" key="3">
    <source>
        <dbReference type="ARBA" id="ARBA00022552"/>
    </source>
</evidence>
<dbReference type="Pfam" id="PF01782">
    <property type="entry name" value="RimM"/>
    <property type="match status" value="1"/>
</dbReference>
<dbReference type="GO" id="GO:0005737">
    <property type="term" value="C:cytoplasm"/>
    <property type="evidence" value="ECO:0007669"/>
    <property type="project" value="UniProtKB-SubCell"/>
</dbReference>
<dbReference type="InterPro" id="IPR011961">
    <property type="entry name" value="RimM"/>
</dbReference>
<sequence>MINMLNKLLRNNIAVLVKPIIIGKIKSAYGIRGQLKMVSFTQKPQNIFDYQPWFIKIANNKWQQIQLESWKSYNKNLIIRIINIQNRETAILLTNLEIFIETEQLPNLEKGQYYWKDLLGCQVINVNGYNMGKVVNLIETGSNEVLVVKSNSQDDFCIREILIPFLNIQVIKNVDLMAKCIEVIWDPIF</sequence>
<comment type="function">
    <text evidence="5">An accessory protein needed during the final step in the assembly of 30S ribosomal subunit, possibly for assembly of the head region. Essential for efficient processing of 16S rRNA. May be needed both before and after RbfA during the maturation of 16S rRNA. It has affinity for free ribosomal 30S subunits but not for 70S ribosomes.</text>
</comment>
<comment type="subcellular location">
    <subcellularLocation>
        <location evidence="5">Cytoplasm</location>
    </subcellularLocation>
</comment>
<dbReference type="PANTHER" id="PTHR33692:SF1">
    <property type="entry name" value="RIBOSOME MATURATION FACTOR RIMM"/>
    <property type="match status" value="1"/>
</dbReference>
<dbReference type="HAMAP" id="MF_00014">
    <property type="entry name" value="Ribosome_mat_RimM"/>
    <property type="match status" value="1"/>
</dbReference>
<evidence type="ECO:0000259" key="7">
    <source>
        <dbReference type="Pfam" id="PF24986"/>
    </source>
</evidence>
<evidence type="ECO:0000256" key="2">
    <source>
        <dbReference type="ARBA" id="ARBA00022517"/>
    </source>
</evidence>
<dbReference type="InterPro" id="IPR011033">
    <property type="entry name" value="PRC_barrel-like_sf"/>
</dbReference>
<evidence type="ECO:0000256" key="1">
    <source>
        <dbReference type="ARBA" id="ARBA00022490"/>
    </source>
</evidence>
<dbReference type="GO" id="GO:0042274">
    <property type="term" value="P:ribosomal small subunit biogenesis"/>
    <property type="evidence" value="ECO:0007669"/>
    <property type="project" value="UniProtKB-UniRule"/>
</dbReference>
<dbReference type="NCBIfam" id="TIGR02273">
    <property type="entry name" value="16S_RimM"/>
    <property type="match status" value="1"/>
</dbReference>
<evidence type="ECO:0000313" key="8">
    <source>
        <dbReference type="EMBL" id="CUX96037.1"/>
    </source>
</evidence>
<dbReference type="InterPro" id="IPR009000">
    <property type="entry name" value="Transl_B-barrel_sf"/>
</dbReference>
<dbReference type="Pfam" id="PF24986">
    <property type="entry name" value="PRC_RimM"/>
    <property type="match status" value="1"/>
</dbReference>
<dbReference type="SUPFAM" id="SSF50447">
    <property type="entry name" value="Translation proteins"/>
    <property type="match status" value="1"/>
</dbReference>
<reference evidence="9" key="1">
    <citation type="submission" date="2016-01" db="EMBL/GenBank/DDBJ databases">
        <authorList>
            <person name="Husnik F."/>
        </authorList>
    </citation>
    <scope>NUCLEOTIDE SEQUENCE [LARGE SCALE GENOMIC DNA]</scope>
</reference>
<evidence type="ECO:0000256" key="5">
    <source>
        <dbReference type="HAMAP-Rule" id="MF_00014"/>
    </source>
</evidence>
<comment type="domain">
    <text evidence="5">The PRC barrel domain binds ribosomal protein uS19.</text>
</comment>
<dbReference type="Gene3D" id="2.30.30.240">
    <property type="entry name" value="PRC-barrel domain"/>
    <property type="match status" value="1"/>
</dbReference>
<dbReference type="Gene3D" id="2.40.30.60">
    <property type="entry name" value="RimM"/>
    <property type="match status" value="1"/>
</dbReference>
<dbReference type="GO" id="GO:0043022">
    <property type="term" value="F:ribosome binding"/>
    <property type="evidence" value="ECO:0007669"/>
    <property type="project" value="InterPro"/>
</dbReference>
<feature type="domain" description="RimM N-terminal" evidence="6">
    <location>
        <begin position="22"/>
        <end position="103"/>
    </location>
</feature>
<dbReference type="Proteomes" id="UP000095697">
    <property type="component" value="Chromosome I"/>
</dbReference>
<dbReference type="AlphaFoldDB" id="A0A143WR66"/>
<keyword evidence="9" id="KW-1185">Reference proteome</keyword>
<feature type="domain" description="Ribosome maturation factor RimM PRC barrel" evidence="7">
    <location>
        <begin position="115"/>
        <end position="185"/>
    </location>
</feature>
<dbReference type="InterPro" id="IPR036976">
    <property type="entry name" value="RimM_N_sf"/>
</dbReference>
<dbReference type="GO" id="GO:0006364">
    <property type="term" value="P:rRNA processing"/>
    <property type="evidence" value="ECO:0007669"/>
    <property type="project" value="UniProtKB-UniRule"/>
</dbReference>
<gene>
    <name evidence="5 8" type="primary">rimM</name>
    <name evidence="8" type="ORF">PMARG_ME00293</name>
</gene>
<keyword evidence="2 5" id="KW-0690">Ribosome biogenesis</keyword>
<name>A0A143WR66_9ENTR</name>
<comment type="similarity">
    <text evidence="5">Belongs to the RimM family.</text>
</comment>
<dbReference type="GO" id="GO:0005840">
    <property type="term" value="C:ribosome"/>
    <property type="evidence" value="ECO:0007669"/>
    <property type="project" value="InterPro"/>
</dbReference>
<dbReference type="KEGG" id="cmik:PMARG_ME00293"/>
<accession>A0A143WR66</accession>
<comment type="subunit">
    <text evidence="5">Binds ribosomal protein uS19.</text>
</comment>
<evidence type="ECO:0000256" key="4">
    <source>
        <dbReference type="ARBA" id="ARBA00023186"/>
    </source>
</evidence>
<keyword evidence="3 5" id="KW-0698">rRNA processing</keyword>
<proteinExistence type="inferred from homology"/>
<evidence type="ECO:0000259" key="6">
    <source>
        <dbReference type="Pfam" id="PF01782"/>
    </source>
</evidence>
<keyword evidence="1 5" id="KW-0963">Cytoplasm</keyword>
<dbReference type="EMBL" id="LN999831">
    <property type="protein sequence ID" value="CUX96037.1"/>
    <property type="molecule type" value="Genomic_DNA"/>
</dbReference>
<dbReference type="PANTHER" id="PTHR33692">
    <property type="entry name" value="RIBOSOME MATURATION FACTOR RIMM"/>
    <property type="match status" value="1"/>
</dbReference>
<dbReference type="InterPro" id="IPR002676">
    <property type="entry name" value="RimM_N"/>
</dbReference>